<keyword evidence="3" id="KW-0479">Metal-binding</keyword>
<dbReference type="Gene3D" id="2.60.40.420">
    <property type="entry name" value="Cupredoxins - blue copper proteins"/>
    <property type="match status" value="1"/>
</dbReference>
<dbReference type="OrthoDB" id="4392at2157"/>
<dbReference type="GO" id="GO:0016020">
    <property type="term" value="C:membrane"/>
    <property type="evidence" value="ECO:0007669"/>
    <property type="project" value="UniProtKB-SubCell"/>
</dbReference>
<keyword evidence="2" id="KW-0813">Transport</keyword>
<keyword evidence="6" id="KW-0472">Membrane</keyword>
<dbReference type="GO" id="GO:0009055">
    <property type="term" value="F:electron transfer activity"/>
    <property type="evidence" value="ECO:0007669"/>
    <property type="project" value="InterPro"/>
</dbReference>
<evidence type="ECO:0000259" key="7">
    <source>
        <dbReference type="Pfam" id="PF00127"/>
    </source>
</evidence>
<dbReference type="PROSITE" id="PS00196">
    <property type="entry name" value="COPPER_BLUE"/>
    <property type="match status" value="1"/>
</dbReference>
<dbReference type="Pfam" id="PF00127">
    <property type="entry name" value="Copper-bind"/>
    <property type="match status" value="1"/>
</dbReference>
<name>A0A6B0SP81_9EURY</name>
<dbReference type="EMBL" id="WUUU01000236">
    <property type="protein sequence ID" value="MXR22286.1"/>
    <property type="molecule type" value="Genomic_DNA"/>
</dbReference>
<keyword evidence="5" id="KW-0186">Copper</keyword>
<organism evidence="8 9">
    <name type="scientific">Halobacterium bonnevillei</name>
    <dbReference type="NCBI Taxonomy" id="2692200"/>
    <lineage>
        <taxon>Archaea</taxon>
        <taxon>Methanobacteriati</taxon>
        <taxon>Methanobacteriota</taxon>
        <taxon>Stenosarchaea group</taxon>
        <taxon>Halobacteria</taxon>
        <taxon>Halobacteriales</taxon>
        <taxon>Halobacteriaceae</taxon>
        <taxon>Halobacterium</taxon>
    </lineage>
</organism>
<feature type="domain" description="Blue (type 1) copper" evidence="7">
    <location>
        <begin position="52"/>
        <end position="146"/>
    </location>
</feature>
<dbReference type="PROSITE" id="PS51257">
    <property type="entry name" value="PROKAR_LIPOPROTEIN"/>
    <property type="match status" value="1"/>
</dbReference>
<comment type="subcellular location">
    <subcellularLocation>
        <location evidence="1">Membrane</location>
    </subcellularLocation>
</comment>
<dbReference type="GO" id="GO:0005507">
    <property type="term" value="F:copper ion binding"/>
    <property type="evidence" value="ECO:0007669"/>
    <property type="project" value="InterPro"/>
</dbReference>
<evidence type="ECO:0000256" key="3">
    <source>
        <dbReference type="ARBA" id="ARBA00022723"/>
    </source>
</evidence>
<proteinExistence type="predicted"/>
<evidence type="ECO:0000256" key="2">
    <source>
        <dbReference type="ARBA" id="ARBA00022448"/>
    </source>
</evidence>
<evidence type="ECO:0000313" key="8">
    <source>
        <dbReference type="EMBL" id="MXR22286.1"/>
    </source>
</evidence>
<dbReference type="PANTHER" id="PTHR34192">
    <property type="entry name" value="PLASTOCYANIN MAJOR ISOFORM, CHLOROPLASTIC-RELATED"/>
    <property type="match status" value="1"/>
</dbReference>
<dbReference type="InterPro" id="IPR028871">
    <property type="entry name" value="BlueCu_1_BS"/>
</dbReference>
<evidence type="ECO:0000256" key="6">
    <source>
        <dbReference type="ARBA" id="ARBA00023136"/>
    </source>
</evidence>
<dbReference type="RefSeq" id="WP_159527649.1">
    <property type="nucleotide sequence ID" value="NZ_WUUU01000236.1"/>
</dbReference>
<comment type="caution">
    <text evidence="8">The sequence shown here is derived from an EMBL/GenBank/DDBJ whole genome shotgun (WGS) entry which is preliminary data.</text>
</comment>
<evidence type="ECO:0000256" key="1">
    <source>
        <dbReference type="ARBA" id="ARBA00004370"/>
    </source>
</evidence>
<accession>A0A6B0SP81</accession>
<dbReference type="InterPro" id="IPR000923">
    <property type="entry name" value="BlueCu_1"/>
</dbReference>
<dbReference type="AlphaFoldDB" id="A0A6B0SP81"/>
<dbReference type="PANTHER" id="PTHR34192:SF10">
    <property type="entry name" value="PLASTOCYANIN MAJOR ISOFORM, CHLOROPLASTIC-RELATED"/>
    <property type="match status" value="1"/>
</dbReference>
<keyword evidence="9" id="KW-1185">Reference proteome</keyword>
<dbReference type="SUPFAM" id="SSF49503">
    <property type="entry name" value="Cupredoxins"/>
    <property type="match status" value="1"/>
</dbReference>
<reference evidence="8 9" key="1">
    <citation type="submission" date="2019-12" db="EMBL/GenBank/DDBJ databases">
        <title>Isolation and characterization of three novel carbon monoxide-oxidizing members of Halobacteria from salione crusts and soils.</title>
        <authorList>
            <person name="Myers M.R."/>
            <person name="King G.M."/>
        </authorList>
    </citation>
    <scope>NUCLEOTIDE SEQUENCE [LARGE SCALE GENOMIC DNA]</scope>
    <source>
        <strain evidence="8 9">PCN9</strain>
    </source>
</reference>
<dbReference type="InterPro" id="IPR008972">
    <property type="entry name" value="Cupredoxin"/>
</dbReference>
<evidence type="ECO:0000256" key="5">
    <source>
        <dbReference type="ARBA" id="ARBA00023008"/>
    </source>
</evidence>
<evidence type="ECO:0000313" key="9">
    <source>
        <dbReference type="Proteomes" id="UP000471521"/>
    </source>
</evidence>
<evidence type="ECO:0000256" key="4">
    <source>
        <dbReference type="ARBA" id="ARBA00022982"/>
    </source>
</evidence>
<gene>
    <name evidence="8" type="ORF">GRX66_17440</name>
</gene>
<dbReference type="Proteomes" id="UP000471521">
    <property type="component" value="Unassembled WGS sequence"/>
</dbReference>
<sequence length="148" mass="15391">MQRRAFLAAGASVTAALAGCIGPSLSSSDYDIGMQSNAFVPDPGVEGTDVPTFEAAAGDTVVWANSGSRNHTVTGYDDGIPEGAEYFASGGFDNEQAARDAWANSIDGGGVVKPGETYEHTFEVPGDYYYVCIPHEDAGMLGKIVVTD</sequence>
<protein>
    <submittedName>
        <fullName evidence="8">Halocyanin</fullName>
    </submittedName>
</protein>
<keyword evidence="4" id="KW-0249">Electron transport</keyword>